<dbReference type="InterPro" id="IPR027417">
    <property type="entry name" value="P-loop_NTPase"/>
</dbReference>
<dbReference type="InterPro" id="IPR050388">
    <property type="entry name" value="ABC_Ni/Peptide_Import"/>
</dbReference>
<dbReference type="Pfam" id="PF00005">
    <property type="entry name" value="ABC_tran"/>
    <property type="match status" value="2"/>
</dbReference>
<keyword evidence="5" id="KW-0547">Nucleotide-binding</keyword>
<feature type="compositionally biased region" description="Polar residues" evidence="8">
    <location>
        <begin position="288"/>
        <end position="301"/>
    </location>
</feature>
<sequence length="609" mass="63547">MTEQPPTGADPRPAPSAPVLTVEGITVAFAGTGARRPGPPREVVHGVGFTLRRGRVLALVGESGSGKSVTAMSLLSLLPGNARVGGSAVLADGDGSPEELVGATPERLRAVRGRRVAAIFQEPMSALNPVFRIGDQIAEAVQVHQPHLGADATRRRVLELLDQVAVREPQRIARAYPHEVSGGQLQRAMIAMAVSNDPAVLIADEPTTALDVTVQAGILGLLRDLTDRLGTAVLLITHDMGVVADVADDVAVLHDGRIVESAPADRLFADPRAAYTRALLQAVPRITDATSRSGTDRSPSLSEGGPSTSSGNGATSSGNGATSSGNGATSSESGATTPAAELREVTVVYGGRGAEVRAVDGVSLTVAPGEFLGLVGESGSGKSTVGRALAGLVPVRSGQAWLAGVELSSASRAELRRARSRLGIVFQDPASSLNPRHSVGRSIAEPLVLHGTTDPAARRARVEELLERVRLGRDLAGRLPHELSGGQRQRVALARALVDRPALLVADEPTSALDVSVQATVLELLAELQRDLGFACLFISHDLAVVSVVTSRVAVMYDGRVVETGATADVLRDPQDPYSRRLLAAVPVADPVEQRERRRAWLALEPAGR</sequence>
<evidence type="ECO:0000256" key="6">
    <source>
        <dbReference type="ARBA" id="ARBA00022840"/>
    </source>
</evidence>
<comment type="caution">
    <text evidence="10">The sequence shown here is derived from an EMBL/GenBank/DDBJ whole genome shotgun (WGS) entry which is preliminary data.</text>
</comment>
<evidence type="ECO:0000256" key="4">
    <source>
        <dbReference type="ARBA" id="ARBA00022475"/>
    </source>
</evidence>
<protein>
    <submittedName>
        <fullName evidence="10">Peptide/nickel transport system ATP-binding protein</fullName>
    </submittedName>
</protein>
<dbReference type="NCBIfam" id="NF008453">
    <property type="entry name" value="PRK11308.1"/>
    <property type="match status" value="2"/>
</dbReference>
<keyword evidence="11" id="KW-1185">Reference proteome</keyword>
<dbReference type="PANTHER" id="PTHR43297:SF2">
    <property type="entry name" value="DIPEPTIDE TRANSPORT ATP-BINDING PROTEIN DPPD"/>
    <property type="match status" value="1"/>
</dbReference>
<dbReference type="SMART" id="SM00382">
    <property type="entry name" value="AAA"/>
    <property type="match status" value="2"/>
</dbReference>
<evidence type="ECO:0000256" key="7">
    <source>
        <dbReference type="ARBA" id="ARBA00023136"/>
    </source>
</evidence>
<dbReference type="GO" id="GO:0005524">
    <property type="term" value="F:ATP binding"/>
    <property type="evidence" value="ECO:0007669"/>
    <property type="project" value="UniProtKB-KW"/>
</dbReference>
<dbReference type="InterPro" id="IPR013563">
    <property type="entry name" value="Oligopep_ABC_C"/>
</dbReference>
<comment type="subcellular location">
    <subcellularLocation>
        <location evidence="1">Cell membrane</location>
        <topology evidence="1">Peripheral membrane protein</topology>
    </subcellularLocation>
</comment>
<reference evidence="10 11" key="1">
    <citation type="submission" date="2021-03" db="EMBL/GenBank/DDBJ databases">
        <title>Sequencing the genomes of 1000 actinobacteria strains.</title>
        <authorList>
            <person name="Klenk H.-P."/>
        </authorList>
    </citation>
    <scope>NUCLEOTIDE SEQUENCE [LARGE SCALE GENOMIC DNA]</scope>
    <source>
        <strain evidence="10 11">DSM 12936</strain>
    </source>
</reference>
<accession>A0ABS4ZDJ8</accession>
<dbReference type="PANTHER" id="PTHR43297">
    <property type="entry name" value="OLIGOPEPTIDE TRANSPORT ATP-BINDING PROTEIN APPD"/>
    <property type="match status" value="1"/>
</dbReference>
<evidence type="ECO:0000256" key="2">
    <source>
        <dbReference type="ARBA" id="ARBA00005417"/>
    </source>
</evidence>
<dbReference type="NCBIfam" id="NF007739">
    <property type="entry name" value="PRK10419.1"/>
    <property type="match status" value="2"/>
</dbReference>
<comment type="similarity">
    <text evidence="2">Belongs to the ABC transporter superfamily.</text>
</comment>
<feature type="compositionally biased region" description="Low complexity" evidence="8">
    <location>
        <begin position="304"/>
        <end position="339"/>
    </location>
</feature>
<evidence type="ECO:0000256" key="5">
    <source>
        <dbReference type="ARBA" id="ARBA00022741"/>
    </source>
</evidence>
<dbReference type="InterPro" id="IPR017871">
    <property type="entry name" value="ABC_transporter-like_CS"/>
</dbReference>
<evidence type="ECO:0000256" key="3">
    <source>
        <dbReference type="ARBA" id="ARBA00022448"/>
    </source>
</evidence>
<dbReference type="Pfam" id="PF08352">
    <property type="entry name" value="oligo_HPY"/>
    <property type="match status" value="2"/>
</dbReference>
<dbReference type="InterPro" id="IPR003439">
    <property type="entry name" value="ABC_transporter-like_ATP-bd"/>
</dbReference>
<evidence type="ECO:0000256" key="1">
    <source>
        <dbReference type="ARBA" id="ARBA00004202"/>
    </source>
</evidence>
<dbReference type="PROSITE" id="PS50893">
    <property type="entry name" value="ABC_TRANSPORTER_2"/>
    <property type="match status" value="2"/>
</dbReference>
<dbReference type="PROSITE" id="PS00211">
    <property type="entry name" value="ABC_TRANSPORTER_1"/>
    <property type="match status" value="2"/>
</dbReference>
<feature type="domain" description="ABC transporter" evidence="9">
    <location>
        <begin position="20"/>
        <end position="280"/>
    </location>
</feature>
<feature type="domain" description="ABC transporter" evidence="9">
    <location>
        <begin position="342"/>
        <end position="583"/>
    </location>
</feature>
<dbReference type="InterPro" id="IPR003593">
    <property type="entry name" value="AAA+_ATPase"/>
</dbReference>
<keyword evidence="6 10" id="KW-0067">ATP-binding</keyword>
<organism evidence="10 11">
    <name type="scientific">Microlunatus capsulatus</name>
    <dbReference type="NCBI Taxonomy" id="99117"/>
    <lineage>
        <taxon>Bacteria</taxon>
        <taxon>Bacillati</taxon>
        <taxon>Actinomycetota</taxon>
        <taxon>Actinomycetes</taxon>
        <taxon>Propionibacteriales</taxon>
        <taxon>Propionibacteriaceae</taxon>
        <taxon>Microlunatus</taxon>
    </lineage>
</organism>
<dbReference type="RefSeq" id="WP_307804436.1">
    <property type="nucleotide sequence ID" value="NZ_BAAAMH010000035.1"/>
</dbReference>
<keyword evidence="3" id="KW-0813">Transport</keyword>
<feature type="region of interest" description="Disordered" evidence="8">
    <location>
        <begin position="286"/>
        <end position="339"/>
    </location>
</feature>
<dbReference type="Gene3D" id="3.40.50.300">
    <property type="entry name" value="P-loop containing nucleotide triphosphate hydrolases"/>
    <property type="match status" value="2"/>
</dbReference>
<evidence type="ECO:0000259" key="9">
    <source>
        <dbReference type="PROSITE" id="PS50893"/>
    </source>
</evidence>
<evidence type="ECO:0000313" key="11">
    <source>
        <dbReference type="Proteomes" id="UP000758168"/>
    </source>
</evidence>
<gene>
    <name evidence="10" type="ORF">JOF54_004038</name>
</gene>
<dbReference type="SUPFAM" id="SSF52540">
    <property type="entry name" value="P-loop containing nucleoside triphosphate hydrolases"/>
    <property type="match status" value="2"/>
</dbReference>
<name>A0ABS4ZDJ8_9ACTN</name>
<proteinExistence type="inferred from homology"/>
<dbReference type="CDD" id="cd03257">
    <property type="entry name" value="ABC_NikE_OppD_transporters"/>
    <property type="match status" value="2"/>
</dbReference>
<evidence type="ECO:0000256" key="8">
    <source>
        <dbReference type="SAM" id="MobiDB-lite"/>
    </source>
</evidence>
<keyword evidence="4" id="KW-1003">Cell membrane</keyword>
<dbReference type="Proteomes" id="UP000758168">
    <property type="component" value="Unassembled WGS sequence"/>
</dbReference>
<dbReference type="EMBL" id="JAGIOB010000001">
    <property type="protein sequence ID" value="MBP2419116.1"/>
    <property type="molecule type" value="Genomic_DNA"/>
</dbReference>
<evidence type="ECO:0000313" key="10">
    <source>
        <dbReference type="EMBL" id="MBP2419116.1"/>
    </source>
</evidence>
<keyword evidence="7" id="KW-0472">Membrane</keyword>